<proteinExistence type="predicted"/>
<dbReference type="EMBL" id="ANAH02000042">
    <property type="protein sequence ID" value="EPX57553.1"/>
    <property type="molecule type" value="Genomic_DNA"/>
</dbReference>
<reference evidence="1" key="1">
    <citation type="submission" date="2013-05" db="EMBL/GenBank/DDBJ databases">
        <title>Genome assembly of Cystobacter fuscus DSM 2262.</title>
        <authorList>
            <person name="Sharma G."/>
            <person name="Khatri I."/>
            <person name="Kaur C."/>
            <person name="Mayilraj S."/>
            <person name="Subramanian S."/>
        </authorList>
    </citation>
    <scope>NUCLEOTIDE SEQUENCE [LARGE SCALE GENOMIC DNA]</scope>
    <source>
        <strain evidence="1">DSM 2262</strain>
    </source>
</reference>
<gene>
    <name evidence="1" type="ORF">D187_005601</name>
</gene>
<name>S9QM16_CYSF2</name>
<dbReference type="InterPro" id="IPR011755">
    <property type="entry name" value="CHP02269_MYXXA"/>
</dbReference>
<dbReference type="Pfam" id="PF09533">
    <property type="entry name" value="DUF2380"/>
    <property type="match status" value="1"/>
</dbReference>
<accession>S9QM16</accession>
<organism evidence="1 2">
    <name type="scientific">Cystobacter fuscus (strain ATCC 25194 / DSM 2262 / NBRC 100088 / M29)</name>
    <dbReference type="NCBI Taxonomy" id="1242864"/>
    <lineage>
        <taxon>Bacteria</taxon>
        <taxon>Pseudomonadati</taxon>
        <taxon>Myxococcota</taxon>
        <taxon>Myxococcia</taxon>
        <taxon>Myxococcales</taxon>
        <taxon>Cystobacterineae</taxon>
        <taxon>Archangiaceae</taxon>
        <taxon>Cystobacter</taxon>
    </lineage>
</organism>
<evidence type="ECO:0000313" key="1">
    <source>
        <dbReference type="EMBL" id="EPX57553.1"/>
    </source>
</evidence>
<dbReference type="RefSeq" id="WP_002632308.1">
    <property type="nucleotide sequence ID" value="NZ_ANAH02000042.1"/>
</dbReference>
<comment type="caution">
    <text evidence="1">The sequence shown here is derived from an EMBL/GenBank/DDBJ whole genome shotgun (WGS) entry which is preliminary data.</text>
</comment>
<dbReference type="Proteomes" id="UP000011682">
    <property type="component" value="Unassembled WGS sequence"/>
</dbReference>
<keyword evidence="2" id="KW-1185">Reference proteome</keyword>
<dbReference type="AlphaFoldDB" id="S9QM16"/>
<protein>
    <submittedName>
        <fullName evidence="1">Uncharacterized protein</fullName>
    </submittedName>
</protein>
<sequence>MVSWEEAREDASCVVPLCEEERCALWRCRELELADTPSILLTRGTLTLRPPASPTRWWGRPLVAPFDSDPVFEIPWHDWKLRDQYAPHALHLPCIPSREPFEKHHIFPQEPLLAGWFKHR</sequence>
<evidence type="ECO:0000313" key="2">
    <source>
        <dbReference type="Proteomes" id="UP000011682"/>
    </source>
</evidence>